<evidence type="ECO:0000256" key="5">
    <source>
        <dbReference type="ARBA" id="ARBA00022857"/>
    </source>
</evidence>
<dbReference type="SUPFAM" id="SSF53597">
    <property type="entry name" value="Dihydrofolate reductase-like"/>
    <property type="match status" value="1"/>
</dbReference>
<gene>
    <name evidence="9" type="ORF">A3G60_00925</name>
</gene>
<evidence type="ECO:0000256" key="6">
    <source>
        <dbReference type="ARBA" id="ARBA00023002"/>
    </source>
</evidence>
<evidence type="ECO:0000256" key="1">
    <source>
        <dbReference type="ARBA" id="ARBA00004903"/>
    </source>
</evidence>
<comment type="function">
    <text evidence="7">Key enzyme in folate metabolism. Catalyzes an essential reaction for de novo glycine and purine synthesis, and for DNA precursor synthesis.</text>
</comment>
<dbReference type="FunFam" id="3.40.430.10:FF:000001">
    <property type="entry name" value="Dihydrofolate reductase"/>
    <property type="match status" value="1"/>
</dbReference>
<comment type="pathway">
    <text evidence="1">Cofactor biosynthesis; tetrahydrofolate biosynthesis; 5,6,7,8-tetrahydrofolate from 7,8-dihydrofolate: step 1/1.</text>
</comment>
<dbReference type="Proteomes" id="UP000178996">
    <property type="component" value="Unassembled WGS sequence"/>
</dbReference>
<comment type="caution">
    <text evidence="9">The sequence shown here is derived from an EMBL/GenBank/DDBJ whole genome shotgun (WGS) entry which is preliminary data.</text>
</comment>
<accession>A0A1G2H478</accession>
<dbReference type="UniPathway" id="UPA00077">
    <property type="reaction ID" value="UER00158"/>
</dbReference>
<organism evidence="9 10">
    <name type="scientific">Candidatus Ryanbacteria bacterium RIFCSPLOWO2_12_FULL_47_9c</name>
    <dbReference type="NCBI Taxonomy" id="1802131"/>
    <lineage>
        <taxon>Bacteria</taxon>
        <taxon>Candidatus Ryaniibacteriota</taxon>
    </lineage>
</organism>
<dbReference type="InterPro" id="IPR024072">
    <property type="entry name" value="DHFR-like_dom_sf"/>
</dbReference>
<feature type="domain" description="DHFR" evidence="8">
    <location>
        <begin position="5"/>
        <end position="166"/>
    </location>
</feature>
<dbReference type="EMBL" id="MHOB01000031">
    <property type="protein sequence ID" value="OGZ57149.1"/>
    <property type="molecule type" value="Genomic_DNA"/>
</dbReference>
<dbReference type="AlphaFoldDB" id="A0A1G2H478"/>
<dbReference type="InterPro" id="IPR012259">
    <property type="entry name" value="DHFR"/>
</dbReference>
<evidence type="ECO:0000256" key="7">
    <source>
        <dbReference type="ARBA" id="ARBA00025067"/>
    </source>
</evidence>
<dbReference type="GO" id="GO:0070401">
    <property type="term" value="F:NADP+ binding"/>
    <property type="evidence" value="ECO:0007669"/>
    <property type="project" value="UniProtKB-ARBA"/>
</dbReference>
<feature type="non-terminal residue" evidence="9">
    <location>
        <position position="169"/>
    </location>
</feature>
<protein>
    <recommendedName>
        <fullName evidence="3">dihydrofolate reductase</fullName>
        <ecNumber evidence="3">1.5.1.3</ecNumber>
    </recommendedName>
</protein>
<dbReference type="PANTHER" id="PTHR48069">
    <property type="entry name" value="DIHYDROFOLATE REDUCTASE"/>
    <property type="match status" value="1"/>
</dbReference>
<dbReference type="GO" id="GO:0046654">
    <property type="term" value="P:tetrahydrofolate biosynthetic process"/>
    <property type="evidence" value="ECO:0007669"/>
    <property type="project" value="UniProtKB-UniPathway"/>
</dbReference>
<dbReference type="GO" id="GO:0046655">
    <property type="term" value="P:folic acid metabolic process"/>
    <property type="evidence" value="ECO:0007669"/>
    <property type="project" value="TreeGrafter"/>
</dbReference>
<dbReference type="PIRSF" id="PIRSF000194">
    <property type="entry name" value="DHFR"/>
    <property type="match status" value="1"/>
</dbReference>
<evidence type="ECO:0000256" key="3">
    <source>
        <dbReference type="ARBA" id="ARBA00012856"/>
    </source>
</evidence>
<dbReference type="GO" id="GO:0004146">
    <property type="term" value="F:dihydrofolate reductase activity"/>
    <property type="evidence" value="ECO:0007669"/>
    <property type="project" value="UniProtKB-EC"/>
</dbReference>
<evidence type="ECO:0000313" key="10">
    <source>
        <dbReference type="Proteomes" id="UP000178996"/>
    </source>
</evidence>
<keyword evidence="6" id="KW-0560">Oxidoreductase</keyword>
<evidence type="ECO:0000256" key="4">
    <source>
        <dbReference type="ARBA" id="ARBA00022563"/>
    </source>
</evidence>
<dbReference type="EC" id="1.5.1.3" evidence="3"/>
<evidence type="ECO:0000259" key="8">
    <source>
        <dbReference type="PROSITE" id="PS51330"/>
    </source>
</evidence>
<dbReference type="GO" id="GO:0005829">
    <property type="term" value="C:cytosol"/>
    <property type="evidence" value="ECO:0007669"/>
    <property type="project" value="TreeGrafter"/>
</dbReference>
<dbReference type="PANTHER" id="PTHR48069:SF3">
    <property type="entry name" value="DIHYDROFOLATE REDUCTASE"/>
    <property type="match status" value="1"/>
</dbReference>
<dbReference type="PROSITE" id="PS51330">
    <property type="entry name" value="DHFR_2"/>
    <property type="match status" value="1"/>
</dbReference>
<dbReference type="PRINTS" id="PR00070">
    <property type="entry name" value="DHFR"/>
</dbReference>
<dbReference type="Pfam" id="PF00186">
    <property type="entry name" value="DHFR_1"/>
    <property type="match status" value="1"/>
</dbReference>
<evidence type="ECO:0000256" key="2">
    <source>
        <dbReference type="ARBA" id="ARBA00009539"/>
    </source>
</evidence>
<sequence>MNKAKINIIVAVGKNNIIGIKNTLPWHLPADLKYFAQTTKDKMVLMGENTFLSILEKIGKPLPGRRNIVLTDKKNKKFAGVETVNSIEEAMKIIGKKEVFVIGGASVYRQMLPLAGKLYITEVNYGGQGDAFFPTIDQSQWVLEKQEPHIKDGKNDYDYTFRIYRRKPA</sequence>
<dbReference type="CDD" id="cd00209">
    <property type="entry name" value="DHFR"/>
    <property type="match status" value="1"/>
</dbReference>
<name>A0A1G2H478_9BACT</name>
<comment type="similarity">
    <text evidence="2">Belongs to the dihydrofolate reductase family.</text>
</comment>
<keyword evidence="5" id="KW-0521">NADP</keyword>
<dbReference type="InterPro" id="IPR001796">
    <property type="entry name" value="DHFR_dom"/>
</dbReference>
<keyword evidence="4" id="KW-0554">One-carbon metabolism</keyword>
<reference evidence="9 10" key="1">
    <citation type="journal article" date="2016" name="Nat. Commun.">
        <title>Thousands of microbial genomes shed light on interconnected biogeochemical processes in an aquifer system.</title>
        <authorList>
            <person name="Anantharaman K."/>
            <person name="Brown C.T."/>
            <person name="Hug L.A."/>
            <person name="Sharon I."/>
            <person name="Castelle C.J."/>
            <person name="Probst A.J."/>
            <person name="Thomas B.C."/>
            <person name="Singh A."/>
            <person name="Wilkins M.J."/>
            <person name="Karaoz U."/>
            <person name="Brodie E.L."/>
            <person name="Williams K.H."/>
            <person name="Hubbard S.S."/>
            <person name="Banfield J.F."/>
        </authorList>
    </citation>
    <scope>NUCLEOTIDE SEQUENCE [LARGE SCALE GENOMIC DNA]</scope>
</reference>
<dbReference type="GO" id="GO:0046452">
    <property type="term" value="P:dihydrofolate metabolic process"/>
    <property type="evidence" value="ECO:0007669"/>
    <property type="project" value="TreeGrafter"/>
</dbReference>
<proteinExistence type="inferred from homology"/>
<evidence type="ECO:0000313" key="9">
    <source>
        <dbReference type="EMBL" id="OGZ57149.1"/>
    </source>
</evidence>
<dbReference type="Gene3D" id="3.40.430.10">
    <property type="entry name" value="Dihydrofolate Reductase, subunit A"/>
    <property type="match status" value="1"/>
</dbReference>
<dbReference type="GO" id="GO:0006730">
    <property type="term" value="P:one-carbon metabolic process"/>
    <property type="evidence" value="ECO:0007669"/>
    <property type="project" value="UniProtKB-KW"/>
</dbReference>